<dbReference type="EMBL" id="JARK01001339">
    <property type="protein sequence ID" value="EYC31633.1"/>
    <property type="molecule type" value="Genomic_DNA"/>
</dbReference>
<organism evidence="1 2">
    <name type="scientific">Ancylostoma ceylanicum</name>
    <dbReference type="NCBI Taxonomy" id="53326"/>
    <lineage>
        <taxon>Eukaryota</taxon>
        <taxon>Metazoa</taxon>
        <taxon>Ecdysozoa</taxon>
        <taxon>Nematoda</taxon>
        <taxon>Chromadorea</taxon>
        <taxon>Rhabditida</taxon>
        <taxon>Rhabditina</taxon>
        <taxon>Rhabditomorpha</taxon>
        <taxon>Strongyloidea</taxon>
        <taxon>Ancylostomatidae</taxon>
        <taxon>Ancylostomatinae</taxon>
        <taxon>Ancylostoma</taxon>
    </lineage>
</organism>
<protein>
    <submittedName>
        <fullName evidence="1">Uncharacterized protein</fullName>
    </submittedName>
</protein>
<reference evidence="2" key="1">
    <citation type="journal article" date="2015" name="Nat. Genet.">
        <title>The genome and transcriptome of the zoonotic hookworm Ancylostoma ceylanicum identify infection-specific gene families.</title>
        <authorList>
            <person name="Schwarz E.M."/>
            <person name="Hu Y."/>
            <person name="Antoshechkin I."/>
            <person name="Miller M.M."/>
            <person name="Sternberg P.W."/>
            <person name="Aroian R.V."/>
        </authorList>
    </citation>
    <scope>NUCLEOTIDE SEQUENCE</scope>
    <source>
        <strain evidence="2">HY135</strain>
    </source>
</reference>
<keyword evidence="2" id="KW-1185">Reference proteome</keyword>
<dbReference type="AlphaFoldDB" id="A0A016VY16"/>
<name>A0A016VY16_9BILA</name>
<proteinExistence type="predicted"/>
<comment type="caution">
    <text evidence="1">The sequence shown here is derived from an EMBL/GenBank/DDBJ whole genome shotgun (WGS) entry which is preliminary data.</text>
</comment>
<evidence type="ECO:0000313" key="1">
    <source>
        <dbReference type="EMBL" id="EYC31633.1"/>
    </source>
</evidence>
<dbReference type="Proteomes" id="UP000024635">
    <property type="component" value="Unassembled WGS sequence"/>
</dbReference>
<accession>A0A016VY16</accession>
<dbReference type="OrthoDB" id="5852904at2759"/>
<evidence type="ECO:0000313" key="2">
    <source>
        <dbReference type="Proteomes" id="UP000024635"/>
    </source>
</evidence>
<sequence>MPEKAGKDEHCSLQQGVRWVLTVAQHGTFEARGICKMFDLKKKTLYSDTLIRILDTPRPIPPKVVITQPSSADLLPSLTASIDTLPSGEKKKCCVIL</sequence>
<gene>
    <name evidence="1" type="primary">Acey_s0003.g1158</name>
    <name evidence="1" type="ORF">Y032_0003g1158</name>
</gene>